<keyword evidence="6" id="KW-0813">Transport</keyword>
<comment type="subcellular location">
    <subcellularLocation>
        <location evidence="1">Cell membrane</location>
        <topology evidence="1">Multi-pass membrane protein</topology>
    </subcellularLocation>
    <subcellularLocation>
        <location evidence="6">Membrane</location>
        <topology evidence="6">Multi-pass membrane protein</topology>
    </subcellularLocation>
</comment>
<dbReference type="PANTHER" id="PTHR30625">
    <property type="entry name" value="PROTEIN TOLQ"/>
    <property type="match status" value="1"/>
</dbReference>
<dbReference type="OrthoDB" id="4045at2"/>
<organism evidence="11 12">
    <name type="scientific">Seongchinamella unica</name>
    <dbReference type="NCBI Taxonomy" id="2547392"/>
    <lineage>
        <taxon>Bacteria</taxon>
        <taxon>Pseudomonadati</taxon>
        <taxon>Pseudomonadota</taxon>
        <taxon>Gammaproteobacteria</taxon>
        <taxon>Cellvibrionales</taxon>
        <taxon>Halieaceae</taxon>
        <taxon>Seongchinamella</taxon>
    </lineage>
</organism>
<keyword evidence="4 8" id="KW-1133">Transmembrane helix</keyword>
<reference evidence="11 12" key="1">
    <citation type="submission" date="2019-03" db="EMBL/GenBank/DDBJ databases">
        <title>Seongchinamella monodicae gen. nov., sp. nov., a novel member of the Gammaproteobacteria isolated from a tidal mudflat of beach.</title>
        <authorList>
            <person name="Yang H.G."/>
            <person name="Kang J.W."/>
            <person name="Lee S.D."/>
        </authorList>
    </citation>
    <scope>NUCLEOTIDE SEQUENCE [LARGE SCALE GENOMIC DNA]</scope>
    <source>
        <strain evidence="11 12">GH4-78</strain>
    </source>
</reference>
<gene>
    <name evidence="11" type="ORF">E2F43_04780</name>
</gene>
<dbReference type="RefSeq" id="WP_133210116.1">
    <property type="nucleotide sequence ID" value="NZ_SMSE01000001.1"/>
</dbReference>
<evidence type="ECO:0000313" key="11">
    <source>
        <dbReference type="EMBL" id="TDG15549.1"/>
    </source>
</evidence>
<feature type="signal peptide" evidence="9">
    <location>
        <begin position="1"/>
        <end position="26"/>
    </location>
</feature>
<feature type="transmembrane region" description="Helical" evidence="8">
    <location>
        <begin position="281"/>
        <end position="307"/>
    </location>
</feature>
<evidence type="ECO:0000256" key="1">
    <source>
        <dbReference type="ARBA" id="ARBA00004651"/>
    </source>
</evidence>
<evidence type="ECO:0000256" key="8">
    <source>
        <dbReference type="SAM" id="Phobius"/>
    </source>
</evidence>
<evidence type="ECO:0000256" key="3">
    <source>
        <dbReference type="ARBA" id="ARBA00022692"/>
    </source>
</evidence>
<feature type="coiled-coil region" evidence="7">
    <location>
        <begin position="54"/>
        <end position="91"/>
    </location>
</feature>
<sequence>MSVKIVKAAAIVLCGALTLSTGPALAQEAKSLDELLQFVKQGQSAEAKENRAREQRFAQDKANQAAELKRAEAERARQEQLSSELEKTFEENELLIAAKQKQLQEKLGTLTELFGHLTSASGDLASNIEVSLVSAQYPGREQFLKDLIAKMSGSDTLPSIEEIERVWFELLREIRETGVVTTFSAEVSSPAGERAERDVLRVGAFNVVDTDGNYLTYENGNLSELPRQPSGPYTGWAADLASATSGMHKFGVDPTGPTGGSFLAAIIDTPNLEERWHQGGYVGYAITAVGIFAFLLAIYRLFVLTIVGSKVNAQLKSDKANTNNPLGRVLKIHEDNPTMDTETLELKLHEGVLQETPKLESGLTLLKIIAAVAPLMGLLGTVTGMIITFQAITIFGAGDPKAMAGGISGALITTVLGLLVAIPTVLLHTVVNGRAQRIIHILDEQTTGMIAEHTEANLRS</sequence>
<dbReference type="GO" id="GO:0005886">
    <property type="term" value="C:plasma membrane"/>
    <property type="evidence" value="ECO:0007669"/>
    <property type="project" value="UniProtKB-SubCell"/>
</dbReference>
<protein>
    <submittedName>
        <fullName evidence="11">Energy transducer TonB</fullName>
    </submittedName>
</protein>
<evidence type="ECO:0000259" key="10">
    <source>
        <dbReference type="Pfam" id="PF01618"/>
    </source>
</evidence>
<comment type="similarity">
    <text evidence="6">Belongs to the exbB/tolQ family.</text>
</comment>
<feature type="transmembrane region" description="Helical" evidence="8">
    <location>
        <begin position="368"/>
        <end position="395"/>
    </location>
</feature>
<keyword evidence="6" id="KW-0653">Protein transport</keyword>
<evidence type="ECO:0000256" key="5">
    <source>
        <dbReference type="ARBA" id="ARBA00023136"/>
    </source>
</evidence>
<evidence type="ECO:0000313" key="12">
    <source>
        <dbReference type="Proteomes" id="UP000295554"/>
    </source>
</evidence>
<dbReference type="InterPro" id="IPR002898">
    <property type="entry name" value="MotA_ExbB_proton_chnl"/>
</dbReference>
<keyword evidence="2" id="KW-1003">Cell membrane</keyword>
<dbReference type="PANTHER" id="PTHR30625:SF11">
    <property type="entry name" value="MOTA_TOLQ_EXBB PROTON CHANNEL DOMAIN-CONTAINING PROTEIN"/>
    <property type="match status" value="1"/>
</dbReference>
<dbReference type="Proteomes" id="UP000295554">
    <property type="component" value="Unassembled WGS sequence"/>
</dbReference>
<evidence type="ECO:0000256" key="7">
    <source>
        <dbReference type="SAM" id="Coils"/>
    </source>
</evidence>
<name>A0A4R5LVS6_9GAMM</name>
<accession>A0A4R5LVS6</accession>
<keyword evidence="5 8" id="KW-0472">Membrane</keyword>
<evidence type="ECO:0000256" key="6">
    <source>
        <dbReference type="RuleBase" id="RU004057"/>
    </source>
</evidence>
<keyword evidence="9" id="KW-0732">Signal</keyword>
<proteinExistence type="inferred from homology"/>
<dbReference type="Pfam" id="PF01618">
    <property type="entry name" value="MotA_ExbB"/>
    <property type="match status" value="1"/>
</dbReference>
<feature type="chain" id="PRO_5020249593" evidence="9">
    <location>
        <begin position="27"/>
        <end position="460"/>
    </location>
</feature>
<evidence type="ECO:0000256" key="9">
    <source>
        <dbReference type="SAM" id="SignalP"/>
    </source>
</evidence>
<keyword evidence="7" id="KW-0175">Coiled coil</keyword>
<feature type="transmembrane region" description="Helical" evidence="8">
    <location>
        <begin position="407"/>
        <end position="431"/>
    </location>
</feature>
<evidence type="ECO:0000256" key="4">
    <source>
        <dbReference type="ARBA" id="ARBA00022989"/>
    </source>
</evidence>
<keyword evidence="12" id="KW-1185">Reference proteome</keyword>
<evidence type="ECO:0000256" key="2">
    <source>
        <dbReference type="ARBA" id="ARBA00022475"/>
    </source>
</evidence>
<comment type="caution">
    <text evidence="11">The sequence shown here is derived from an EMBL/GenBank/DDBJ whole genome shotgun (WGS) entry which is preliminary data.</text>
</comment>
<dbReference type="PIRSF" id="PIRSF037714">
    <property type="entry name" value="TolR"/>
    <property type="match status" value="1"/>
</dbReference>
<dbReference type="GO" id="GO:0017038">
    <property type="term" value="P:protein import"/>
    <property type="evidence" value="ECO:0007669"/>
    <property type="project" value="TreeGrafter"/>
</dbReference>
<dbReference type="AlphaFoldDB" id="A0A4R5LVS6"/>
<keyword evidence="3 8" id="KW-0812">Transmembrane</keyword>
<feature type="domain" description="MotA/TolQ/ExbB proton channel" evidence="10">
    <location>
        <begin position="325"/>
        <end position="443"/>
    </location>
</feature>
<dbReference type="InterPro" id="IPR017270">
    <property type="entry name" value="MotA/TolQ/ExbB-rel"/>
</dbReference>
<dbReference type="EMBL" id="SMSE01000001">
    <property type="protein sequence ID" value="TDG15549.1"/>
    <property type="molecule type" value="Genomic_DNA"/>
</dbReference>
<dbReference type="InterPro" id="IPR050790">
    <property type="entry name" value="ExbB/TolQ_transport"/>
</dbReference>